<keyword evidence="3" id="KW-0819">tRNA processing</keyword>
<gene>
    <name evidence="10" type="ORF">SAMN05660865_00380</name>
</gene>
<dbReference type="Gene3D" id="3.30.70.20">
    <property type="match status" value="1"/>
</dbReference>
<dbReference type="GO" id="GO:0052693">
    <property type="term" value="F:epoxyqueuosine reductase activity"/>
    <property type="evidence" value="ECO:0007669"/>
    <property type="project" value="TreeGrafter"/>
</dbReference>
<keyword evidence="11" id="KW-1185">Reference proteome</keyword>
<dbReference type="PANTHER" id="PTHR30002">
    <property type="entry name" value="EPOXYQUEUOSINE REDUCTASE"/>
    <property type="match status" value="1"/>
</dbReference>
<evidence type="ECO:0000256" key="1">
    <source>
        <dbReference type="ARBA" id="ARBA00022485"/>
    </source>
</evidence>
<dbReference type="InterPro" id="IPR004453">
    <property type="entry name" value="QueG"/>
</dbReference>
<keyword evidence="2" id="KW-0963">Cytoplasm</keyword>
<evidence type="ECO:0000256" key="5">
    <source>
        <dbReference type="ARBA" id="ARBA00022785"/>
    </source>
</evidence>
<feature type="domain" description="4Fe-4S ferredoxin-type" evidence="9">
    <location>
        <begin position="176"/>
        <end position="206"/>
    </location>
</feature>
<dbReference type="GO" id="GO:0046872">
    <property type="term" value="F:metal ion binding"/>
    <property type="evidence" value="ECO:0007669"/>
    <property type="project" value="UniProtKB-KW"/>
</dbReference>
<dbReference type="GO" id="GO:0051539">
    <property type="term" value="F:4 iron, 4 sulfur cluster binding"/>
    <property type="evidence" value="ECO:0007669"/>
    <property type="project" value="UniProtKB-KW"/>
</dbReference>
<evidence type="ECO:0000256" key="7">
    <source>
        <dbReference type="ARBA" id="ARBA00023004"/>
    </source>
</evidence>
<reference evidence="11" key="1">
    <citation type="submission" date="2016-10" db="EMBL/GenBank/DDBJ databases">
        <authorList>
            <person name="Varghese N."/>
            <person name="Submissions S."/>
        </authorList>
    </citation>
    <scope>NUCLEOTIDE SEQUENCE [LARGE SCALE GENOMIC DNA]</scope>
    <source>
        <strain evidence="11">DSM 5463</strain>
    </source>
</reference>
<dbReference type="AlphaFoldDB" id="A0A1H5SJN5"/>
<sequence>MYRKKLWGEKMIKEKIKEYANKIGIEYIGFSSVEFSFDFIERLKERRLNGHLSGFEEKDEFKRVDVSSILSNAKSFISIAVPYRTVDLDYSRPYLSKSSLGIDYHIVLKNKLELLKVFLKEELGAESIYFCDIGPLHDREIAYKCGIGFYGKNTNIYTKKYGSFVFLGELITDLYIEPDYPIESKCGSCDICIKSCPVGAIEKPFYLNSKKCLSFITQKKETLTYDEMIKMGSRIYGCDICQDVCPFNKKAEYSNIVDFKPESWNINIEVERFLTMSNKQFKETFQKTSAGWRGKKVLQRNLIIALANLKSKEGYNKIKSLIEDEYFSYYVKYYLNRLGEFK</sequence>
<dbReference type="PROSITE" id="PS51379">
    <property type="entry name" value="4FE4S_FER_2"/>
    <property type="match status" value="1"/>
</dbReference>
<dbReference type="Proteomes" id="UP000242850">
    <property type="component" value="Unassembled WGS sequence"/>
</dbReference>
<evidence type="ECO:0000313" key="11">
    <source>
        <dbReference type="Proteomes" id="UP000242850"/>
    </source>
</evidence>
<protein>
    <submittedName>
        <fullName evidence="10">Epoxyqueuosine reductase</fullName>
    </submittedName>
</protein>
<evidence type="ECO:0000259" key="9">
    <source>
        <dbReference type="PROSITE" id="PS51379"/>
    </source>
</evidence>
<dbReference type="SUPFAM" id="SSF54862">
    <property type="entry name" value="4Fe-4S ferredoxins"/>
    <property type="match status" value="1"/>
</dbReference>
<organism evidence="10 11">
    <name type="scientific">Caloramator fervidus</name>
    <dbReference type="NCBI Taxonomy" id="29344"/>
    <lineage>
        <taxon>Bacteria</taxon>
        <taxon>Bacillati</taxon>
        <taxon>Bacillota</taxon>
        <taxon>Clostridia</taxon>
        <taxon>Eubacteriales</taxon>
        <taxon>Clostridiaceae</taxon>
        <taxon>Caloramator</taxon>
    </lineage>
</organism>
<evidence type="ECO:0000313" key="10">
    <source>
        <dbReference type="EMBL" id="SEF50842.1"/>
    </source>
</evidence>
<evidence type="ECO:0000256" key="6">
    <source>
        <dbReference type="ARBA" id="ARBA00023002"/>
    </source>
</evidence>
<dbReference type="NCBIfam" id="TIGR00276">
    <property type="entry name" value="tRNA epoxyqueuosine(34) reductase QueG"/>
    <property type="match status" value="1"/>
</dbReference>
<dbReference type="InterPro" id="IPR017900">
    <property type="entry name" value="4Fe4S_Fe_S_CS"/>
</dbReference>
<evidence type="ECO:0000256" key="3">
    <source>
        <dbReference type="ARBA" id="ARBA00022694"/>
    </source>
</evidence>
<dbReference type="PROSITE" id="PS00198">
    <property type="entry name" value="4FE4S_FER_1"/>
    <property type="match status" value="1"/>
</dbReference>
<keyword evidence="4" id="KW-0479">Metal-binding</keyword>
<keyword evidence="7" id="KW-0408">Iron</keyword>
<dbReference type="GO" id="GO:0008616">
    <property type="term" value="P:tRNA queuosine(34) biosynthetic process"/>
    <property type="evidence" value="ECO:0007669"/>
    <property type="project" value="UniProtKB-KW"/>
</dbReference>
<keyword evidence="8" id="KW-0411">Iron-sulfur</keyword>
<dbReference type="PANTHER" id="PTHR30002:SF4">
    <property type="entry name" value="EPOXYQUEUOSINE REDUCTASE"/>
    <property type="match status" value="1"/>
</dbReference>
<evidence type="ECO:0000256" key="2">
    <source>
        <dbReference type="ARBA" id="ARBA00022490"/>
    </source>
</evidence>
<accession>A0A1H5SJN5</accession>
<dbReference type="EMBL" id="FNUK01000003">
    <property type="protein sequence ID" value="SEF50842.1"/>
    <property type="molecule type" value="Genomic_DNA"/>
</dbReference>
<keyword evidence="1" id="KW-0004">4Fe-4S</keyword>
<name>A0A1H5SJN5_9CLOT</name>
<dbReference type="Pfam" id="PF08331">
    <property type="entry name" value="QueG_DUF1730"/>
    <property type="match status" value="1"/>
</dbReference>
<evidence type="ECO:0000256" key="4">
    <source>
        <dbReference type="ARBA" id="ARBA00022723"/>
    </source>
</evidence>
<evidence type="ECO:0000256" key="8">
    <source>
        <dbReference type="ARBA" id="ARBA00023014"/>
    </source>
</evidence>
<proteinExistence type="predicted"/>
<keyword evidence="5" id="KW-0671">Queuosine biosynthesis</keyword>
<dbReference type="InterPro" id="IPR017896">
    <property type="entry name" value="4Fe4S_Fe-S-bd"/>
</dbReference>
<dbReference type="Pfam" id="PF13484">
    <property type="entry name" value="Fer4_16"/>
    <property type="match status" value="1"/>
</dbReference>
<keyword evidence="6" id="KW-0560">Oxidoreductase</keyword>
<dbReference type="InterPro" id="IPR013542">
    <property type="entry name" value="QueG_DUF1730"/>
</dbReference>